<comment type="caution">
    <text evidence="5">The sequence shown here is derived from an EMBL/GenBank/DDBJ whole genome shotgun (WGS) entry which is preliminary data.</text>
</comment>
<dbReference type="Proteomes" id="UP001597231">
    <property type="component" value="Unassembled WGS sequence"/>
</dbReference>
<reference evidence="6" key="1">
    <citation type="journal article" date="2019" name="Int. J. Syst. Evol. Microbiol.">
        <title>The Global Catalogue of Microorganisms (GCM) 10K type strain sequencing project: providing services to taxonomists for standard genome sequencing and annotation.</title>
        <authorList>
            <consortium name="The Broad Institute Genomics Platform"/>
            <consortium name="The Broad Institute Genome Sequencing Center for Infectious Disease"/>
            <person name="Wu L."/>
            <person name="Ma J."/>
        </authorList>
    </citation>
    <scope>NUCLEOTIDE SEQUENCE [LARGE SCALE GENOMIC DNA]</scope>
    <source>
        <strain evidence="6">CCUG 53915</strain>
    </source>
</reference>
<accession>A0ABW3U0U8</accession>
<name>A0ABW3U0U8_9BACL</name>
<keyword evidence="2" id="KW-0479">Metal-binding</keyword>
<dbReference type="Gene3D" id="1.10.150.520">
    <property type="match status" value="1"/>
</dbReference>
<dbReference type="SFLD" id="SFLDG01129">
    <property type="entry name" value="C1.5:_HAD__Beta-PGM__Phosphata"/>
    <property type="match status" value="1"/>
</dbReference>
<evidence type="ECO:0000256" key="2">
    <source>
        <dbReference type="ARBA" id="ARBA00022723"/>
    </source>
</evidence>
<comment type="cofactor">
    <cofactor evidence="1">
        <name>Mg(2+)</name>
        <dbReference type="ChEBI" id="CHEBI:18420"/>
    </cofactor>
</comment>
<dbReference type="SFLD" id="SFLDS00003">
    <property type="entry name" value="Haloacid_Dehalogenase"/>
    <property type="match status" value="1"/>
</dbReference>
<proteinExistence type="predicted"/>
<evidence type="ECO:0000256" key="4">
    <source>
        <dbReference type="ARBA" id="ARBA00022842"/>
    </source>
</evidence>
<dbReference type="EC" id="3.1.3.-" evidence="5"/>
<dbReference type="RefSeq" id="WP_336822274.1">
    <property type="nucleotide sequence ID" value="NZ_JBHTLT010000121.1"/>
</dbReference>
<evidence type="ECO:0000313" key="6">
    <source>
        <dbReference type="Proteomes" id="UP001597231"/>
    </source>
</evidence>
<dbReference type="SUPFAM" id="SSF56784">
    <property type="entry name" value="HAD-like"/>
    <property type="match status" value="1"/>
</dbReference>
<dbReference type="EMBL" id="JBHTLT010000121">
    <property type="protein sequence ID" value="MFD1206362.1"/>
    <property type="molecule type" value="Genomic_DNA"/>
</dbReference>
<dbReference type="Pfam" id="PF00702">
    <property type="entry name" value="Hydrolase"/>
    <property type="match status" value="1"/>
</dbReference>
<keyword evidence="4" id="KW-0460">Magnesium</keyword>
<dbReference type="PANTHER" id="PTHR46470">
    <property type="entry name" value="N-ACYLNEURAMINATE-9-PHOSPHATASE"/>
    <property type="match status" value="1"/>
</dbReference>
<dbReference type="InterPro" id="IPR036412">
    <property type="entry name" value="HAD-like_sf"/>
</dbReference>
<evidence type="ECO:0000313" key="5">
    <source>
        <dbReference type="EMBL" id="MFD1206362.1"/>
    </source>
</evidence>
<organism evidence="5 6">
    <name type="scientific">Sporosarcina contaminans</name>
    <dbReference type="NCBI Taxonomy" id="633403"/>
    <lineage>
        <taxon>Bacteria</taxon>
        <taxon>Bacillati</taxon>
        <taxon>Bacillota</taxon>
        <taxon>Bacilli</taxon>
        <taxon>Bacillales</taxon>
        <taxon>Caryophanaceae</taxon>
        <taxon>Sporosarcina</taxon>
    </lineage>
</organism>
<dbReference type="PANTHER" id="PTHR46470:SF2">
    <property type="entry name" value="GLYCERALDEHYDE 3-PHOSPHATE PHOSPHATASE"/>
    <property type="match status" value="1"/>
</dbReference>
<gene>
    <name evidence="5" type="ORF">ACFQ38_14795</name>
</gene>
<dbReference type="NCBIfam" id="TIGR01549">
    <property type="entry name" value="HAD-SF-IA-v1"/>
    <property type="match status" value="1"/>
</dbReference>
<dbReference type="InterPro" id="IPR023214">
    <property type="entry name" value="HAD_sf"/>
</dbReference>
<dbReference type="GO" id="GO:0016787">
    <property type="term" value="F:hydrolase activity"/>
    <property type="evidence" value="ECO:0007669"/>
    <property type="project" value="UniProtKB-KW"/>
</dbReference>
<dbReference type="Gene3D" id="3.40.50.1000">
    <property type="entry name" value="HAD superfamily/HAD-like"/>
    <property type="match status" value="1"/>
</dbReference>
<sequence length="224" mass="26000">MSIQAIIFDLDGTLLDRDASLLQFIDYQYEARNAAIGHIPKEIFTKKYVEYDAGGYVWKDEVYKRLIDEFTIDLPFDDLLIEYTQEFFRFCIPFPYMEKTLNELKKKGYKIGMITNGRTAFQNGNIDALRIRHFFDEILISEEEGIKKPDSEIFKRAAERLGVERANCVFVGDHLENDVRASIAAGMIGVWKRNKDEKHSEAEYIVDCLSEIPLFIEKKLKGSD</sequence>
<dbReference type="NCBIfam" id="TIGR01509">
    <property type="entry name" value="HAD-SF-IA-v3"/>
    <property type="match status" value="1"/>
</dbReference>
<dbReference type="PRINTS" id="PR00413">
    <property type="entry name" value="HADHALOGNASE"/>
</dbReference>
<dbReference type="InterPro" id="IPR051400">
    <property type="entry name" value="HAD-like_hydrolase"/>
</dbReference>
<protein>
    <submittedName>
        <fullName evidence="5">HAD family hydrolase</fullName>
        <ecNumber evidence="5">3.1.3.-</ecNumber>
    </submittedName>
</protein>
<evidence type="ECO:0000256" key="3">
    <source>
        <dbReference type="ARBA" id="ARBA00022801"/>
    </source>
</evidence>
<dbReference type="InterPro" id="IPR006439">
    <property type="entry name" value="HAD-SF_hydro_IA"/>
</dbReference>
<evidence type="ECO:0000256" key="1">
    <source>
        <dbReference type="ARBA" id="ARBA00001946"/>
    </source>
</evidence>
<keyword evidence="3 5" id="KW-0378">Hydrolase</keyword>
<keyword evidence="6" id="KW-1185">Reference proteome</keyword>